<dbReference type="AlphaFoldDB" id="U5N3Z2"/>
<dbReference type="HOGENOM" id="CLU_2567519_0_0_4"/>
<gene>
    <name evidence="1" type="ORF">Cenrod_0071</name>
</gene>
<accession>U5N3Z2</accession>
<evidence type="ECO:0000313" key="2">
    <source>
        <dbReference type="Proteomes" id="UP000017184"/>
    </source>
</evidence>
<dbReference type="RefSeq" id="WP_022771029.1">
    <property type="nucleotide sequence ID" value="NC_022576.1"/>
</dbReference>
<keyword evidence="2" id="KW-1185">Reference proteome</keyword>
<dbReference type="KEGG" id="cbx:Cenrod_0071"/>
<name>U5N3Z2_9BURK</name>
<dbReference type="Proteomes" id="UP000017184">
    <property type="component" value="Chromosome"/>
</dbReference>
<sequence length="81" mass="9364">MFARDIVKAEIDRLDDQYIDLLFKIISQFPHRNARQIESVQSRKPSEILIDIAKSGGLGIKDPIAWQIESRSERTLPLRSE</sequence>
<evidence type="ECO:0000313" key="1">
    <source>
        <dbReference type="EMBL" id="AGX86206.1"/>
    </source>
</evidence>
<dbReference type="STRING" id="946483.Cenrod_0071"/>
<reference evidence="1 2" key="1">
    <citation type="journal article" date="2013" name="Genome Biol.">
        <title>Genomic analysis reveals key aspects of prokaryotic symbiosis in the phototrophic consortium "Chlorochromatium aggregatum".</title>
        <authorList>
            <person name="Liu Z."/>
            <person name="Muller J."/>
            <person name="Li T."/>
            <person name="Alvey R.M."/>
            <person name="Vogl K."/>
            <person name="Frigaard N.U."/>
            <person name="Rockwell N.C."/>
            <person name="Boyd E.S."/>
            <person name="Tomsho L.P."/>
            <person name="Schuster S.C."/>
            <person name="Henke P."/>
            <person name="Rohde M."/>
            <person name="Overmann J."/>
            <person name="Bryant D.A."/>
        </authorList>
    </citation>
    <scope>NUCLEOTIDE SEQUENCE [LARGE SCALE GENOMIC DNA]</scope>
    <source>
        <strain evidence="1">CR</strain>
    </source>
</reference>
<organism evidence="1 2">
    <name type="scientific">Candidatus Symbiobacter mobilis CR</name>
    <dbReference type="NCBI Taxonomy" id="946483"/>
    <lineage>
        <taxon>Bacteria</taxon>
        <taxon>Pseudomonadati</taxon>
        <taxon>Pseudomonadota</taxon>
        <taxon>Betaproteobacteria</taxon>
        <taxon>Burkholderiales</taxon>
        <taxon>Comamonadaceae</taxon>
    </lineage>
</organism>
<protein>
    <submittedName>
        <fullName evidence="1">Uncharacterized protein</fullName>
    </submittedName>
</protein>
<dbReference type="EMBL" id="CP004885">
    <property type="protein sequence ID" value="AGX86206.1"/>
    <property type="molecule type" value="Genomic_DNA"/>
</dbReference>
<proteinExistence type="predicted"/>